<name>A0A2A6CL37_PRIPA</name>
<gene>
    <name evidence="1" type="primary">WBGene00205484</name>
</gene>
<organism evidence="1 2">
    <name type="scientific">Pristionchus pacificus</name>
    <name type="common">Parasitic nematode worm</name>
    <dbReference type="NCBI Taxonomy" id="54126"/>
    <lineage>
        <taxon>Eukaryota</taxon>
        <taxon>Metazoa</taxon>
        <taxon>Ecdysozoa</taxon>
        <taxon>Nematoda</taxon>
        <taxon>Chromadorea</taxon>
        <taxon>Rhabditida</taxon>
        <taxon>Rhabditina</taxon>
        <taxon>Diplogasteromorpha</taxon>
        <taxon>Diplogasteroidea</taxon>
        <taxon>Neodiplogasteridae</taxon>
        <taxon>Pristionchus</taxon>
    </lineage>
</organism>
<protein>
    <submittedName>
        <fullName evidence="1">Uncharacterized protein</fullName>
    </submittedName>
</protein>
<dbReference type="PANTHER" id="PTHR21629">
    <property type="entry name" value="C6 DOMAIN-CONTAINING PROTEIN"/>
    <property type="match status" value="1"/>
</dbReference>
<accession>A0A8R1YKP3</accession>
<keyword evidence="2" id="KW-1185">Reference proteome</keyword>
<reference evidence="1" key="2">
    <citation type="submission" date="2022-06" db="UniProtKB">
        <authorList>
            <consortium name="EnsemblMetazoa"/>
        </authorList>
    </citation>
    <scope>IDENTIFICATION</scope>
    <source>
        <strain evidence="1">PS312</strain>
    </source>
</reference>
<sequence>MRQGTLVICCLISTVICSDWTKSKRWNEETDEHQCRSCKAITIDRIANCPSEGYFCEEKQALRALVLMEDSCHCQSIVCANRDWRLAVNGSIVDRHARSVPTISSLKIPVCATGDPFESVSTDSTGACSVRTFVCGAIYIGYNVDYSYTTKTNGKLRFALRCSDDGTTWKLDNIAVVGKVACKSTLG</sequence>
<dbReference type="PANTHER" id="PTHR21629:SF5">
    <property type="entry name" value="C6 DOMAIN-CONTAINING PROTEIN"/>
    <property type="match status" value="1"/>
</dbReference>
<dbReference type="AlphaFoldDB" id="A0A2A6CL37"/>
<evidence type="ECO:0000313" key="2">
    <source>
        <dbReference type="Proteomes" id="UP000005239"/>
    </source>
</evidence>
<accession>A0A2A6CL37</accession>
<evidence type="ECO:0000313" key="1">
    <source>
        <dbReference type="EnsemblMetazoa" id="PPA32624.1"/>
    </source>
</evidence>
<reference evidence="2" key="1">
    <citation type="journal article" date="2008" name="Nat. Genet.">
        <title>The Pristionchus pacificus genome provides a unique perspective on nematode lifestyle and parasitism.</title>
        <authorList>
            <person name="Dieterich C."/>
            <person name="Clifton S.W."/>
            <person name="Schuster L.N."/>
            <person name="Chinwalla A."/>
            <person name="Delehaunty K."/>
            <person name="Dinkelacker I."/>
            <person name="Fulton L."/>
            <person name="Fulton R."/>
            <person name="Godfrey J."/>
            <person name="Minx P."/>
            <person name="Mitreva M."/>
            <person name="Roeseler W."/>
            <person name="Tian H."/>
            <person name="Witte H."/>
            <person name="Yang S.P."/>
            <person name="Wilson R.K."/>
            <person name="Sommer R.J."/>
        </authorList>
    </citation>
    <scope>NUCLEOTIDE SEQUENCE [LARGE SCALE GENOMIC DNA]</scope>
    <source>
        <strain evidence="2">PS312</strain>
    </source>
</reference>
<proteinExistence type="predicted"/>
<dbReference type="EnsemblMetazoa" id="PPA32624.1">
    <property type="protein sequence ID" value="PPA32624.1"/>
    <property type="gene ID" value="WBGene00205484"/>
</dbReference>
<dbReference type="Proteomes" id="UP000005239">
    <property type="component" value="Unassembled WGS sequence"/>
</dbReference>